<reference evidence="3" key="2">
    <citation type="submission" date="2016-06" db="UniProtKB">
        <authorList>
            <consortium name="WormBaseParasite"/>
        </authorList>
    </citation>
    <scope>IDENTIFICATION</scope>
</reference>
<dbReference type="AlphaFoldDB" id="A0A183BNF5"/>
<reference evidence="2" key="1">
    <citation type="submission" date="2014-05" db="EMBL/GenBank/DDBJ databases">
        <title>The genome and life-stage specific transcriptomes of Globodera pallida elucidate key aspects of plant parasitism by a cyst nematode.</title>
        <authorList>
            <person name="Cotton J.A."/>
            <person name="Lilley C.J."/>
            <person name="Jones L.M."/>
            <person name="Kikuchi T."/>
            <person name="Reid A.J."/>
            <person name="Thorpe P."/>
            <person name="Tsai I.J."/>
            <person name="Beasley H."/>
            <person name="Blok V."/>
            <person name="Cock P.J.A."/>
            <person name="Van den Akker S.E."/>
            <person name="Holroyd N."/>
            <person name="Hunt M."/>
            <person name="Mantelin S."/>
            <person name="Naghra H."/>
            <person name="Pain A."/>
            <person name="Palomares-Rius J.E."/>
            <person name="Zarowiecki M."/>
            <person name="Berriman M."/>
            <person name="Jones J.T."/>
            <person name="Urwin P.E."/>
        </authorList>
    </citation>
    <scope>NUCLEOTIDE SEQUENCE [LARGE SCALE GENOMIC DNA]</scope>
    <source>
        <strain evidence="2">Lindley</strain>
    </source>
</reference>
<feature type="compositionally biased region" description="Pro residues" evidence="1">
    <location>
        <begin position="93"/>
        <end position="103"/>
    </location>
</feature>
<evidence type="ECO:0000313" key="3">
    <source>
        <dbReference type="WBParaSite" id="GPLIN_000214100"/>
    </source>
</evidence>
<keyword evidence="2" id="KW-1185">Reference proteome</keyword>
<feature type="region of interest" description="Disordered" evidence="1">
    <location>
        <begin position="53"/>
        <end position="103"/>
    </location>
</feature>
<feature type="compositionally biased region" description="Polar residues" evidence="1">
    <location>
        <begin position="55"/>
        <end position="72"/>
    </location>
</feature>
<name>A0A183BNF5_GLOPA</name>
<organism evidence="2 3">
    <name type="scientific">Globodera pallida</name>
    <name type="common">Potato cyst nematode worm</name>
    <name type="synonym">Heterodera pallida</name>
    <dbReference type="NCBI Taxonomy" id="36090"/>
    <lineage>
        <taxon>Eukaryota</taxon>
        <taxon>Metazoa</taxon>
        <taxon>Ecdysozoa</taxon>
        <taxon>Nematoda</taxon>
        <taxon>Chromadorea</taxon>
        <taxon>Rhabditida</taxon>
        <taxon>Tylenchina</taxon>
        <taxon>Tylenchomorpha</taxon>
        <taxon>Tylenchoidea</taxon>
        <taxon>Heteroderidae</taxon>
        <taxon>Heteroderinae</taxon>
        <taxon>Globodera</taxon>
    </lineage>
</organism>
<dbReference type="WBParaSite" id="GPLIN_000214100">
    <property type="protein sequence ID" value="GPLIN_000214100"/>
    <property type="gene ID" value="GPLIN_000214100"/>
</dbReference>
<sequence>MNLIKNANSVGEGGKESKLYKSFDEIFGKGWAYEPSANSIPQFEQNARIGHNLKHNSTGFSTVENSNTYSSNDADEYYSSIGPANGDEKREPPPISPPPPPPPYFGDPFLLNLPPNLYAAMHCPVAVPPYQLRNTLRRTDQRPPSIMAPPLPPVRRMMPDY</sequence>
<accession>A0A183BNF5</accession>
<evidence type="ECO:0000313" key="2">
    <source>
        <dbReference type="Proteomes" id="UP000050741"/>
    </source>
</evidence>
<protein>
    <submittedName>
        <fullName evidence="3">Uncharacterized protein</fullName>
    </submittedName>
</protein>
<dbReference type="Proteomes" id="UP000050741">
    <property type="component" value="Unassembled WGS sequence"/>
</dbReference>
<evidence type="ECO:0000256" key="1">
    <source>
        <dbReference type="SAM" id="MobiDB-lite"/>
    </source>
</evidence>
<proteinExistence type="predicted"/>